<accession>A0A934QFV7</accession>
<keyword evidence="3" id="KW-1185">Reference proteome</keyword>
<dbReference type="SUPFAM" id="SSF52540">
    <property type="entry name" value="P-loop containing nucleoside triphosphate hydrolases"/>
    <property type="match status" value="1"/>
</dbReference>
<organism evidence="2 3">
    <name type="scientific">Rhodovibrio salinarum</name>
    <dbReference type="NCBI Taxonomy" id="1087"/>
    <lineage>
        <taxon>Bacteria</taxon>
        <taxon>Pseudomonadati</taxon>
        <taxon>Pseudomonadota</taxon>
        <taxon>Alphaproteobacteria</taxon>
        <taxon>Rhodospirillales</taxon>
        <taxon>Rhodovibrionaceae</taxon>
        <taxon>Rhodovibrio</taxon>
    </lineage>
</organism>
<dbReference type="InterPro" id="IPR027417">
    <property type="entry name" value="P-loop_NTPase"/>
</dbReference>
<dbReference type="EMBL" id="NRRE01000011">
    <property type="protein sequence ID" value="MBK1696201.1"/>
    <property type="molecule type" value="Genomic_DNA"/>
</dbReference>
<dbReference type="RefSeq" id="WP_027288070.1">
    <property type="nucleotide sequence ID" value="NZ_NRRE01000011.1"/>
</dbReference>
<protein>
    <submittedName>
        <fullName evidence="2">ATPase</fullName>
    </submittedName>
</protein>
<dbReference type="Gene3D" id="3.40.50.300">
    <property type="entry name" value="P-loop containing nucleotide triphosphate hydrolases"/>
    <property type="match status" value="1"/>
</dbReference>
<evidence type="ECO:0000259" key="1">
    <source>
        <dbReference type="Pfam" id="PF13521"/>
    </source>
</evidence>
<sequence>MRSDTANRHVILSGCSGGGKSTLLAELQRRGFQTVEEPGRRIVAEEQRGAGKALPWVDLEAFARRAIEMASRDRQHMDGAQAWVFFDRGLVDAAVALEHATGIAASDTLRATDCFHRQVFLTPPWPEIYKTDGARQHGMDDALEEYHRLLKAFDSLGYDTIILPKIDINGRADFVLNCLS</sequence>
<dbReference type="InterPro" id="IPR038727">
    <property type="entry name" value="NadR/Ttd14_AAA_dom"/>
</dbReference>
<dbReference type="AlphaFoldDB" id="A0A934QFV7"/>
<feature type="domain" description="NadR/Ttd14 AAA" evidence="1">
    <location>
        <begin position="10"/>
        <end position="170"/>
    </location>
</feature>
<proteinExistence type="predicted"/>
<dbReference type="Pfam" id="PF13521">
    <property type="entry name" value="AAA_28"/>
    <property type="match status" value="1"/>
</dbReference>
<comment type="caution">
    <text evidence="2">The sequence shown here is derived from an EMBL/GenBank/DDBJ whole genome shotgun (WGS) entry which is preliminary data.</text>
</comment>
<evidence type="ECO:0000313" key="2">
    <source>
        <dbReference type="EMBL" id="MBK1696201.1"/>
    </source>
</evidence>
<dbReference type="Proteomes" id="UP000778970">
    <property type="component" value="Unassembled WGS sequence"/>
</dbReference>
<reference evidence="2" key="1">
    <citation type="submission" date="2017-08" db="EMBL/GenBank/DDBJ databases">
        <authorList>
            <person name="Imhoff J.F."/>
            <person name="Rahn T."/>
            <person name="Kuenzel S."/>
            <person name="Neulinger S.C."/>
        </authorList>
    </citation>
    <scope>NUCLEOTIDE SEQUENCE</scope>
    <source>
        <strain evidence="2">DSM 9154</strain>
    </source>
</reference>
<gene>
    <name evidence="2" type="ORF">CKO21_02950</name>
</gene>
<name>A0A934QFV7_9PROT</name>
<reference evidence="2" key="2">
    <citation type="journal article" date="2020" name="Microorganisms">
        <title>Osmotic Adaptation and Compatible Solute Biosynthesis of Phototrophic Bacteria as Revealed from Genome Analyses.</title>
        <authorList>
            <person name="Imhoff J.F."/>
            <person name="Rahn T."/>
            <person name="Kunzel S."/>
            <person name="Keller A."/>
            <person name="Neulinger S.C."/>
        </authorList>
    </citation>
    <scope>NUCLEOTIDE SEQUENCE</scope>
    <source>
        <strain evidence="2">DSM 9154</strain>
    </source>
</reference>
<evidence type="ECO:0000313" key="3">
    <source>
        <dbReference type="Proteomes" id="UP000778970"/>
    </source>
</evidence>